<protein>
    <submittedName>
        <fullName evidence="2">Uncharacterized protein</fullName>
    </submittedName>
</protein>
<gene>
    <name evidence="2" type="ORF">KS4_00620</name>
</gene>
<dbReference type="OrthoDB" id="276442at2"/>
<name>A0A517YP81_9BACT</name>
<feature type="compositionally biased region" description="Polar residues" evidence="1">
    <location>
        <begin position="309"/>
        <end position="329"/>
    </location>
</feature>
<sequence length="348" mass="38722">MRKITFSKISLLAVVGVLGSMTLISDINAAEVIDIRSKKSKSTLDLEGYDFGHVVEKLATSIDPLEREMETSFTTFVEAVNDAEQLLAEGNTRNALEKCEVAVESVLKARENVLNPMWDGQTYLTEQIGWVRMRLARALEAEGKASDLNPDARSEKLLDNIAKRIPEEKDPVRKKWLVAHYRTVRDLAKIKRMTDRLSPDQRKLWVNVLSVLDEASLAHQQVLMGTEVLFAQFESTAVRLDEYLTLLDTVDGASELLDMVRGIGGSSGEISAFTSSMTQLQDQLSGFNTAVENALQESMFELESTIDSIQPSDDGMYSSNGNRTGFGSTNEDEELSARIMKLQETEGR</sequence>
<dbReference type="AlphaFoldDB" id="A0A517YP81"/>
<organism evidence="2 3">
    <name type="scientific">Poriferisphaera corsica</name>
    <dbReference type="NCBI Taxonomy" id="2528020"/>
    <lineage>
        <taxon>Bacteria</taxon>
        <taxon>Pseudomonadati</taxon>
        <taxon>Planctomycetota</taxon>
        <taxon>Phycisphaerae</taxon>
        <taxon>Phycisphaerales</taxon>
        <taxon>Phycisphaeraceae</taxon>
        <taxon>Poriferisphaera</taxon>
    </lineage>
</organism>
<feature type="region of interest" description="Disordered" evidence="1">
    <location>
        <begin position="309"/>
        <end position="335"/>
    </location>
</feature>
<evidence type="ECO:0000313" key="3">
    <source>
        <dbReference type="Proteomes" id="UP000317369"/>
    </source>
</evidence>
<dbReference type="KEGG" id="pcor:KS4_00620"/>
<reference evidence="2 3" key="1">
    <citation type="submission" date="2019-02" db="EMBL/GenBank/DDBJ databases">
        <title>Deep-cultivation of Planctomycetes and their phenomic and genomic characterization uncovers novel biology.</title>
        <authorList>
            <person name="Wiegand S."/>
            <person name="Jogler M."/>
            <person name="Boedeker C."/>
            <person name="Pinto D."/>
            <person name="Vollmers J."/>
            <person name="Rivas-Marin E."/>
            <person name="Kohn T."/>
            <person name="Peeters S.H."/>
            <person name="Heuer A."/>
            <person name="Rast P."/>
            <person name="Oberbeckmann S."/>
            <person name="Bunk B."/>
            <person name="Jeske O."/>
            <person name="Meyerdierks A."/>
            <person name="Storesund J.E."/>
            <person name="Kallscheuer N."/>
            <person name="Luecker S."/>
            <person name="Lage O.M."/>
            <person name="Pohl T."/>
            <person name="Merkel B.J."/>
            <person name="Hornburger P."/>
            <person name="Mueller R.-W."/>
            <person name="Bruemmer F."/>
            <person name="Labrenz M."/>
            <person name="Spormann A.M."/>
            <person name="Op den Camp H."/>
            <person name="Overmann J."/>
            <person name="Amann R."/>
            <person name="Jetten M.S.M."/>
            <person name="Mascher T."/>
            <person name="Medema M.H."/>
            <person name="Devos D.P."/>
            <person name="Kaster A.-K."/>
            <person name="Ovreas L."/>
            <person name="Rohde M."/>
            <person name="Galperin M.Y."/>
            <person name="Jogler C."/>
        </authorList>
    </citation>
    <scope>NUCLEOTIDE SEQUENCE [LARGE SCALE GENOMIC DNA]</scope>
    <source>
        <strain evidence="2 3">KS4</strain>
    </source>
</reference>
<keyword evidence="3" id="KW-1185">Reference proteome</keyword>
<evidence type="ECO:0000256" key="1">
    <source>
        <dbReference type="SAM" id="MobiDB-lite"/>
    </source>
</evidence>
<evidence type="ECO:0000313" key="2">
    <source>
        <dbReference type="EMBL" id="QDU32034.1"/>
    </source>
</evidence>
<dbReference type="RefSeq" id="WP_145072934.1">
    <property type="nucleotide sequence ID" value="NZ_CP036425.1"/>
</dbReference>
<dbReference type="EMBL" id="CP036425">
    <property type="protein sequence ID" value="QDU32034.1"/>
    <property type="molecule type" value="Genomic_DNA"/>
</dbReference>
<proteinExistence type="predicted"/>
<dbReference type="Proteomes" id="UP000317369">
    <property type="component" value="Chromosome"/>
</dbReference>
<accession>A0A517YP81</accession>